<feature type="region of interest" description="Disordered" evidence="2">
    <location>
        <begin position="113"/>
        <end position="138"/>
    </location>
</feature>
<dbReference type="EMBL" id="JBHSQS010000011">
    <property type="protein sequence ID" value="MFC5925566.1"/>
    <property type="molecule type" value="Genomic_DNA"/>
</dbReference>
<evidence type="ECO:0000313" key="3">
    <source>
        <dbReference type="EMBL" id="MFC5925566.1"/>
    </source>
</evidence>
<feature type="coiled-coil region" evidence="1">
    <location>
        <begin position="138"/>
        <end position="165"/>
    </location>
</feature>
<organism evidence="3 4">
    <name type="scientific">Micromonospora vulcania</name>
    <dbReference type="NCBI Taxonomy" id="1441873"/>
    <lineage>
        <taxon>Bacteria</taxon>
        <taxon>Bacillati</taxon>
        <taxon>Actinomycetota</taxon>
        <taxon>Actinomycetes</taxon>
        <taxon>Micromonosporales</taxon>
        <taxon>Micromonosporaceae</taxon>
        <taxon>Micromonospora</taxon>
    </lineage>
</organism>
<feature type="region of interest" description="Disordered" evidence="2">
    <location>
        <begin position="170"/>
        <end position="228"/>
    </location>
</feature>
<keyword evidence="1" id="KW-0175">Coiled coil</keyword>
<dbReference type="RefSeq" id="WP_377513642.1">
    <property type="nucleotide sequence ID" value="NZ_JBHSQS010000011.1"/>
</dbReference>
<evidence type="ECO:0000313" key="4">
    <source>
        <dbReference type="Proteomes" id="UP001596226"/>
    </source>
</evidence>
<name>A0ABW1H885_9ACTN</name>
<proteinExistence type="predicted"/>
<keyword evidence="4" id="KW-1185">Reference proteome</keyword>
<accession>A0ABW1H885</accession>
<dbReference type="Proteomes" id="UP001596226">
    <property type="component" value="Unassembled WGS sequence"/>
</dbReference>
<sequence length="259" mass="28957">MLEAKYLQRWKDPAVSAYALAVRDVVENCPEIGPIDPWQKLADRICLPRSDRDRASARKKLSRLRKKLSRHFTAESKGPPWQTVVLVVEHALPAELRQQKLAEFARLYEFARGEKPPTGDRDERAEDAVEPRSGPDTERKLLQRIAELERKLLASRVEVSQLRADQAAQSLGLSPAPDDLPRQRAPLSGPPAGTPNTRHFPPAQARGGGSAESHYRQPRLDMASIGLPGQSRGERYWVVQLRHGRQPEGGAPSNLRSNL</sequence>
<reference evidence="4" key="1">
    <citation type="journal article" date="2019" name="Int. J. Syst. Evol. Microbiol.">
        <title>The Global Catalogue of Microorganisms (GCM) 10K type strain sequencing project: providing services to taxonomists for standard genome sequencing and annotation.</title>
        <authorList>
            <consortium name="The Broad Institute Genomics Platform"/>
            <consortium name="The Broad Institute Genome Sequencing Center for Infectious Disease"/>
            <person name="Wu L."/>
            <person name="Ma J."/>
        </authorList>
    </citation>
    <scope>NUCLEOTIDE SEQUENCE [LARGE SCALE GENOMIC DNA]</scope>
    <source>
        <strain evidence="4">CGMCC 4.7144</strain>
    </source>
</reference>
<evidence type="ECO:0008006" key="5">
    <source>
        <dbReference type="Google" id="ProtNLM"/>
    </source>
</evidence>
<comment type="caution">
    <text evidence="3">The sequence shown here is derived from an EMBL/GenBank/DDBJ whole genome shotgun (WGS) entry which is preliminary data.</text>
</comment>
<protein>
    <recommendedName>
        <fullName evidence="5">Transposase</fullName>
    </recommendedName>
</protein>
<evidence type="ECO:0000256" key="1">
    <source>
        <dbReference type="SAM" id="Coils"/>
    </source>
</evidence>
<gene>
    <name evidence="3" type="ORF">ACFQGL_19685</name>
</gene>
<evidence type="ECO:0000256" key="2">
    <source>
        <dbReference type="SAM" id="MobiDB-lite"/>
    </source>
</evidence>